<dbReference type="GO" id="GO:1901135">
    <property type="term" value="P:carbohydrate derivative metabolic process"/>
    <property type="evidence" value="ECO:0007669"/>
    <property type="project" value="InterPro"/>
</dbReference>
<keyword evidence="3" id="KW-1185">Reference proteome</keyword>
<dbReference type="OrthoDB" id="9781311at2"/>
<dbReference type="CDD" id="cd05006">
    <property type="entry name" value="SIS_GmhA"/>
    <property type="match status" value="1"/>
</dbReference>
<comment type="caution">
    <text evidence="2">The sequence shown here is derived from an EMBL/GenBank/DDBJ whole genome shotgun (WGS) entry which is preliminary data.</text>
</comment>
<protein>
    <submittedName>
        <fullName evidence="2">SIS domain-containing protein</fullName>
    </submittedName>
</protein>
<dbReference type="Gene3D" id="3.40.50.10490">
    <property type="entry name" value="Glucose-6-phosphate isomerase like protein, domain 1"/>
    <property type="match status" value="1"/>
</dbReference>
<dbReference type="Proteomes" id="UP000282311">
    <property type="component" value="Unassembled WGS sequence"/>
</dbReference>
<dbReference type="Pfam" id="PF13580">
    <property type="entry name" value="SIS_2"/>
    <property type="match status" value="1"/>
</dbReference>
<dbReference type="EMBL" id="RBAH01000012">
    <property type="protein sequence ID" value="RKN82186.1"/>
    <property type="molecule type" value="Genomic_DNA"/>
</dbReference>
<dbReference type="InterPro" id="IPR001347">
    <property type="entry name" value="SIS_dom"/>
</dbReference>
<dbReference type="InterPro" id="IPR050099">
    <property type="entry name" value="SIS_GmhA/DiaA_subfam"/>
</dbReference>
<sequence>MDFKSDIKTYIEHEINTLRAMDVEAINDAMNLIMEVYESEKTIYIFGNGGSSATASHYQNDFNKGISEYVDKKFNFYCLNDNVATMMAIANDIGFDEVFRFQLRGHIKPGDLVMAISGSGNSKNVINAVEFAKEQGNKIIGLTGYNGGKLKQLSDVSLHVPVNSMQITEDIHMILDHLIMSIFYKTLCGINHIKD</sequence>
<dbReference type="InterPro" id="IPR046348">
    <property type="entry name" value="SIS_dom_sf"/>
</dbReference>
<organism evidence="2 3">
    <name type="scientific">Paenibacillus ginsengarvi</name>
    <dbReference type="NCBI Taxonomy" id="400777"/>
    <lineage>
        <taxon>Bacteria</taxon>
        <taxon>Bacillati</taxon>
        <taxon>Bacillota</taxon>
        <taxon>Bacilli</taxon>
        <taxon>Bacillales</taxon>
        <taxon>Paenibacillaceae</taxon>
        <taxon>Paenibacillus</taxon>
    </lineage>
</organism>
<evidence type="ECO:0000313" key="2">
    <source>
        <dbReference type="EMBL" id="RKN82186.1"/>
    </source>
</evidence>
<name>A0A3B0CGK4_9BACL</name>
<dbReference type="AlphaFoldDB" id="A0A3B0CGK4"/>
<dbReference type="GO" id="GO:0097367">
    <property type="term" value="F:carbohydrate derivative binding"/>
    <property type="evidence" value="ECO:0007669"/>
    <property type="project" value="InterPro"/>
</dbReference>
<proteinExistence type="predicted"/>
<gene>
    <name evidence="2" type="ORF">D7M11_17720</name>
</gene>
<dbReference type="InterPro" id="IPR035461">
    <property type="entry name" value="GmhA/DiaA"/>
</dbReference>
<dbReference type="SUPFAM" id="SSF53697">
    <property type="entry name" value="SIS domain"/>
    <property type="match status" value="1"/>
</dbReference>
<dbReference type="RefSeq" id="WP_120748569.1">
    <property type="nucleotide sequence ID" value="NZ_RBAH01000012.1"/>
</dbReference>
<evidence type="ECO:0000259" key="1">
    <source>
        <dbReference type="PROSITE" id="PS51464"/>
    </source>
</evidence>
<dbReference type="PANTHER" id="PTHR30390">
    <property type="entry name" value="SEDOHEPTULOSE 7-PHOSPHATE ISOMERASE / DNAA INITIATOR-ASSOCIATING FACTOR FOR REPLICATION INITIATION"/>
    <property type="match status" value="1"/>
</dbReference>
<dbReference type="PANTHER" id="PTHR30390:SF8">
    <property type="entry name" value="SUGAR ISOMERASE (SIS)"/>
    <property type="match status" value="1"/>
</dbReference>
<evidence type="ECO:0000313" key="3">
    <source>
        <dbReference type="Proteomes" id="UP000282311"/>
    </source>
</evidence>
<reference evidence="2 3" key="1">
    <citation type="journal article" date="2007" name="Int. J. Syst. Evol. Microbiol.">
        <title>Paenibacillus ginsengarvi sp. nov., isolated from soil from ginseng cultivation.</title>
        <authorList>
            <person name="Yoon M.H."/>
            <person name="Ten L.N."/>
            <person name="Im W.T."/>
        </authorList>
    </citation>
    <scope>NUCLEOTIDE SEQUENCE [LARGE SCALE GENOMIC DNA]</scope>
    <source>
        <strain evidence="2 3">KCTC 13059</strain>
    </source>
</reference>
<feature type="domain" description="SIS" evidence="1">
    <location>
        <begin position="33"/>
        <end position="189"/>
    </location>
</feature>
<dbReference type="PROSITE" id="PS51464">
    <property type="entry name" value="SIS"/>
    <property type="match status" value="1"/>
</dbReference>
<accession>A0A3B0CGK4</accession>